<dbReference type="InterPro" id="IPR001314">
    <property type="entry name" value="Peptidase_S1A"/>
</dbReference>
<dbReference type="Proteomes" id="UP001163203">
    <property type="component" value="Chromosome"/>
</dbReference>
<keyword evidence="4" id="KW-0378">Hydrolase</keyword>
<evidence type="ECO:0000313" key="5">
    <source>
        <dbReference type="Proteomes" id="UP001163203"/>
    </source>
</evidence>
<dbReference type="Gene3D" id="2.40.10.10">
    <property type="entry name" value="Trypsin-like serine proteases"/>
    <property type="match status" value="1"/>
</dbReference>
<keyword evidence="2" id="KW-0732">Signal</keyword>
<gene>
    <name evidence="4" type="ORF">ORV05_00530</name>
</gene>
<feature type="domain" description="Peptidase S1" evidence="3">
    <location>
        <begin position="47"/>
        <end position="298"/>
    </location>
</feature>
<dbReference type="RefSeq" id="WP_268756476.1">
    <property type="nucleotide sequence ID" value="NZ_CP113836.1"/>
</dbReference>
<dbReference type="SUPFAM" id="SSF50494">
    <property type="entry name" value="Trypsin-like serine proteases"/>
    <property type="match status" value="1"/>
</dbReference>
<protein>
    <submittedName>
        <fullName evidence="4">Trypsin-like serine protease</fullName>
        <ecNumber evidence="4">3.4.21.-</ecNumber>
    </submittedName>
</protein>
<feature type="signal peptide" evidence="2">
    <location>
        <begin position="1"/>
        <end position="27"/>
    </location>
</feature>
<keyword evidence="5" id="KW-1185">Reference proteome</keyword>
<dbReference type="EMBL" id="CP113836">
    <property type="protein sequence ID" value="WAL66342.1"/>
    <property type="molecule type" value="Genomic_DNA"/>
</dbReference>
<evidence type="ECO:0000313" key="4">
    <source>
        <dbReference type="EMBL" id="WAL66342.1"/>
    </source>
</evidence>
<proteinExistence type="predicted"/>
<dbReference type="InterPro" id="IPR051333">
    <property type="entry name" value="CLIP_Serine_Protease"/>
</dbReference>
<dbReference type="InterPro" id="IPR009003">
    <property type="entry name" value="Peptidase_S1_PA"/>
</dbReference>
<reference evidence="4" key="1">
    <citation type="submission" date="2022-11" db="EMBL/GenBank/DDBJ databases">
        <authorList>
            <person name="Mo P."/>
        </authorList>
    </citation>
    <scope>NUCLEOTIDE SEQUENCE</scope>
    <source>
        <strain evidence="4">HUAS 11-8</strain>
    </source>
</reference>
<dbReference type="SMART" id="SM00020">
    <property type="entry name" value="Tryp_SPc"/>
    <property type="match status" value="1"/>
</dbReference>
<dbReference type="InterPro" id="IPR001254">
    <property type="entry name" value="Trypsin_dom"/>
</dbReference>
<accession>A0ABY7B321</accession>
<dbReference type="PROSITE" id="PS00134">
    <property type="entry name" value="TRYPSIN_HIS"/>
    <property type="match status" value="1"/>
</dbReference>
<feature type="region of interest" description="Disordered" evidence="1">
    <location>
        <begin position="48"/>
        <end position="79"/>
    </location>
</feature>
<dbReference type="GO" id="GO:0016787">
    <property type="term" value="F:hydrolase activity"/>
    <property type="evidence" value="ECO:0007669"/>
    <property type="project" value="UniProtKB-KW"/>
</dbReference>
<dbReference type="InterPro" id="IPR018114">
    <property type="entry name" value="TRYPSIN_HIS"/>
</dbReference>
<evidence type="ECO:0000256" key="2">
    <source>
        <dbReference type="SAM" id="SignalP"/>
    </source>
</evidence>
<name>A0ABY7B321_9PSEU</name>
<evidence type="ECO:0000259" key="3">
    <source>
        <dbReference type="PROSITE" id="PS50240"/>
    </source>
</evidence>
<dbReference type="PRINTS" id="PR00722">
    <property type="entry name" value="CHYMOTRYPSIN"/>
</dbReference>
<organism evidence="4 5">
    <name type="scientific">Amycolatopsis cynarae</name>
    <dbReference type="NCBI Taxonomy" id="2995223"/>
    <lineage>
        <taxon>Bacteria</taxon>
        <taxon>Bacillati</taxon>
        <taxon>Actinomycetota</taxon>
        <taxon>Actinomycetes</taxon>
        <taxon>Pseudonocardiales</taxon>
        <taxon>Pseudonocardiaceae</taxon>
        <taxon>Amycolatopsis</taxon>
    </lineage>
</organism>
<sequence length="299" mass="31082">MKRSSKTRGFGRQFALAVAVTVGAAGAGLYTASSRNQVHAADLPAQAVGAQGQGKDQGEPAGVGEPASSPATLTSPPIPNAVLPFNAKLTSHDIPVEGGGVRTGGCSGALIDSGWVITAGHCFHDLRDNRVGGRPKYHMTVVVGKNKDSDSGGATRQVVDVRQSPLNDLAVAKLDTPITDIIPLTLDDQKAAVGKQLEFAGWGSLSATVIQQTDHLKRGRFAISAIHSSTYEAQPLAARTVENSPCPDDSGSPYFVSSDQVHGVLVAIEDAGPDCPQPGNETLARIDVVADWIHQQLGN</sequence>
<evidence type="ECO:0000256" key="1">
    <source>
        <dbReference type="SAM" id="MobiDB-lite"/>
    </source>
</evidence>
<dbReference type="Pfam" id="PF00089">
    <property type="entry name" value="Trypsin"/>
    <property type="match status" value="1"/>
</dbReference>
<dbReference type="PANTHER" id="PTHR24260:SF136">
    <property type="entry name" value="GH08193P-RELATED"/>
    <property type="match status" value="1"/>
</dbReference>
<dbReference type="PANTHER" id="PTHR24260">
    <property type="match status" value="1"/>
</dbReference>
<dbReference type="EC" id="3.4.21.-" evidence="4"/>
<dbReference type="InterPro" id="IPR043504">
    <property type="entry name" value="Peptidase_S1_PA_chymotrypsin"/>
</dbReference>
<feature type="chain" id="PRO_5046329890" evidence="2">
    <location>
        <begin position="28"/>
        <end position="299"/>
    </location>
</feature>
<dbReference type="PROSITE" id="PS50240">
    <property type="entry name" value="TRYPSIN_DOM"/>
    <property type="match status" value="1"/>
</dbReference>
<feature type="compositionally biased region" description="Low complexity" evidence="1">
    <location>
        <begin position="66"/>
        <end position="75"/>
    </location>
</feature>